<keyword evidence="2 5" id="KW-0418">Kinase</keyword>
<evidence type="ECO:0000313" key="5">
    <source>
        <dbReference type="EMBL" id="MBB5070564.1"/>
    </source>
</evidence>
<dbReference type="GO" id="GO:0016301">
    <property type="term" value="F:kinase activity"/>
    <property type="evidence" value="ECO:0007669"/>
    <property type="project" value="UniProtKB-KW"/>
</dbReference>
<organism evidence="5 6">
    <name type="scientific">Saccharopolyspora gloriosae</name>
    <dbReference type="NCBI Taxonomy" id="455344"/>
    <lineage>
        <taxon>Bacteria</taxon>
        <taxon>Bacillati</taxon>
        <taxon>Actinomycetota</taxon>
        <taxon>Actinomycetes</taxon>
        <taxon>Pseudonocardiales</taxon>
        <taxon>Pseudonocardiaceae</taxon>
        <taxon>Saccharopolyspora</taxon>
    </lineage>
</organism>
<dbReference type="InterPro" id="IPR011611">
    <property type="entry name" value="PfkB_dom"/>
</dbReference>
<sequence length="316" mass="31737">MSTGRVIHTGQAVVDLVLRVPAVPAAGGDVFASGHEFLAGGGVNVMLAAARDGARVVYAGGHGTGPFGDVVRAALAAEDVELTGPADPGIDTGFSVALVDDDAERTFVSTAGAEGAVDVARLRGTDPGEGDVVYASGYSLVHDANRAALLEWLPTVPAGCTVVVDPAPVIGDVDLDAVRVLLDRADVWTTNEQEALILLRRLGSEADGADAATALATATGRTVVLRAGSRGALLARPGQDVVNCPAPEVEAVDTNGAGDAHAGVMCARLAAGEDLPAAVRRASVAAAIAVTRSGPATAPTTAEIDTALRDGTTRRS</sequence>
<dbReference type="PANTHER" id="PTHR10584:SF166">
    <property type="entry name" value="RIBOKINASE"/>
    <property type="match status" value="1"/>
</dbReference>
<dbReference type="GO" id="GO:0005829">
    <property type="term" value="C:cytosol"/>
    <property type="evidence" value="ECO:0007669"/>
    <property type="project" value="TreeGrafter"/>
</dbReference>
<evidence type="ECO:0000256" key="2">
    <source>
        <dbReference type="ARBA" id="ARBA00022777"/>
    </source>
</evidence>
<accession>A0A840NG48</accession>
<dbReference type="Proteomes" id="UP000580474">
    <property type="component" value="Unassembled WGS sequence"/>
</dbReference>
<feature type="region of interest" description="Disordered" evidence="3">
    <location>
        <begin position="294"/>
        <end position="316"/>
    </location>
</feature>
<dbReference type="AlphaFoldDB" id="A0A840NG48"/>
<keyword evidence="6" id="KW-1185">Reference proteome</keyword>
<keyword evidence="1" id="KW-0808">Transferase</keyword>
<name>A0A840NG48_9PSEU</name>
<dbReference type="SUPFAM" id="SSF53613">
    <property type="entry name" value="Ribokinase-like"/>
    <property type="match status" value="1"/>
</dbReference>
<feature type="compositionally biased region" description="Basic and acidic residues" evidence="3">
    <location>
        <begin position="306"/>
        <end position="316"/>
    </location>
</feature>
<proteinExistence type="predicted"/>
<evidence type="ECO:0000256" key="1">
    <source>
        <dbReference type="ARBA" id="ARBA00022679"/>
    </source>
</evidence>
<dbReference type="RefSeq" id="WP_184480245.1">
    <property type="nucleotide sequence ID" value="NZ_JACHIV010000001.1"/>
</dbReference>
<evidence type="ECO:0000256" key="3">
    <source>
        <dbReference type="SAM" id="MobiDB-lite"/>
    </source>
</evidence>
<protein>
    <submittedName>
        <fullName evidence="5">Sugar/nucleoside kinase (Ribokinase family)</fullName>
    </submittedName>
</protein>
<dbReference type="EMBL" id="JACHIV010000001">
    <property type="protein sequence ID" value="MBB5070564.1"/>
    <property type="molecule type" value="Genomic_DNA"/>
</dbReference>
<comment type="caution">
    <text evidence="5">The sequence shown here is derived from an EMBL/GenBank/DDBJ whole genome shotgun (WGS) entry which is preliminary data.</text>
</comment>
<feature type="domain" description="Carbohydrate kinase PfkB" evidence="4">
    <location>
        <begin position="9"/>
        <end position="298"/>
    </location>
</feature>
<dbReference type="Pfam" id="PF00294">
    <property type="entry name" value="PfkB"/>
    <property type="match status" value="1"/>
</dbReference>
<evidence type="ECO:0000313" key="6">
    <source>
        <dbReference type="Proteomes" id="UP000580474"/>
    </source>
</evidence>
<dbReference type="PANTHER" id="PTHR10584">
    <property type="entry name" value="SUGAR KINASE"/>
    <property type="match status" value="1"/>
</dbReference>
<dbReference type="Gene3D" id="3.40.1190.20">
    <property type="match status" value="1"/>
</dbReference>
<dbReference type="InterPro" id="IPR029056">
    <property type="entry name" value="Ribokinase-like"/>
</dbReference>
<gene>
    <name evidence="5" type="ORF">BJ969_003652</name>
</gene>
<reference evidence="5 6" key="1">
    <citation type="submission" date="2020-08" db="EMBL/GenBank/DDBJ databases">
        <title>Sequencing the genomes of 1000 actinobacteria strains.</title>
        <authorList>
            <person name="Klenk H.-P."/>
        </authorList>
    </citation>
    <scope>NUCLEOTIDE SEQUENCE [LARGE SCALE GENOMIC DNA]</scope>
    <source>
        <strain evidence="5 6">DSM 45582</strain>
    </source>
</reference>
<evidence type="ECO:0000259" key="4">
    <source>
        <dbReference type="Pfam" id="PF00294"/>
    </source>
</evidence>